<evidence type="ECO:0000313" key="1">
    <source>
        <dbReference type="EMBL" id="WAM33488.1"/>
    </source>
</evidence>
<name>A0ABY7BKX8_9FIRM</name>
<organism evidence="1 2">
    <name type="scientific">Caldicellulosiruptor morganii</name>
    <dbReference type="NCBI Taxonomy" id="1387555"/>
    <lineage>
        <taxon>Bacteria</taxon>
        <taxon>Bacillati</taxon>
        <taxon>Bacillota</taxon>
        <taxon>Bacillota incertae sedis</taxon>
        <taxon>Caldicellulosiruptorales</taxon>
        <taxon>Caldicellulosiruptoraceae</taxon>
        <taxon>Caldicellulosiruptor</taxon>
    </lineage>
</organism>
<dbReference type="Proteomes" id="UP001164909">
    <property type="component" value="Chromosome"/>
</dbReference>
<dbReference type="EMBL" id="CP113865">
    <property type="protein sequence ID" value="WAM33488.1"/>
    <property type="molecule type" value="Genomic_DNA"/>
</dbReference>
<proteinExistence type="predicted"/>
<accession>A0ABY7BKX8</accession>
<evidence type="ECO:0000313" key="2">
    <source>
        <dbReference type="Proteomes" id="UP001164909"/>
    </source>
</evidence>
<keyword evidence="2" id="KW-1185">Reference proteome</keyword>
<protein>
    <submittedName>
        <fullName evidence="1">Uncharacterized protein</fullName>
    </submittedName>
</protein>
<gene>
    <name evidence="1" type="ORF">OTK00_001990</name>
</gene>
<reference evidence="1" key="1">
    <citation type="submission" date="2022-12" db="EMBL/GenBank/DDBJ databases">
        <authorList>
            <person name="Bing R.G."/>
            <person name="Willard D.J."/>
            <person name="Manesh M.J.H."/>
            <person name="Laemthong T."/>
            <person name="Crosby J.R."/>
            <person name="Kelly R.M."/>
        </authorList>
    </citation>
    <scope>NUCLEOTIDE SEQUENCE</scope>
    <source>
        <strain evidence="1">DSM 8990</strain>
    </source>
</reference>
<dbReference type="RefSeq" id="WP_157841009.1">
    <property type="nucleotide sequence ID" value="NZ_CP113865.1"/>
</dbReference>
<sequence>MQLYYEKPLILISIDGYHCEVRVSLKVKQVTCYVVSFHRFLISKKISLAFTPSQAKKTKLKEVKIFEDLISRG</sequence>